<dbReference type="InterPro" id="IPR029050">
    <property type="entry name" value="Immunoprotect_excell_Ig-like"/>
</dbReference>
<keyword evidence="3" id="KW-0472">Membrane</keyword>
<evidence type="ECO:0000256" key="3">
    <source>
        <dbReference type="SAM" id="Phobius"/>
    </source>
</evidence>
<feature type="region of interest" description="Disordered" evidence="2">
    <location>
        <begin position="53"/>
        <end position="102"/>
    </location>
</feature>
<feature type="transmembrane region" description="Helical" evidence="3">
    <location>
        <begin position="31"/>
        <end position="52"/>
    </location>
</feature>
<dbReference type="InterPro" id="IPR029051">
    <property type="entry name" value="DUF4352"/>
</dbReference>
<feature type="region of interest" description="Disordered" evidence="2">
    <location>
        <begin position="1"/>
        <end position="27"/>
    </location>
</feature>
<keyword evidence="6" id="KW-1185">Reference proteome</keyword>
<protein>
    <submittedName>
        <fullName evidence="5">DUF4352 domain-containing protein</fullName>
    </submittedName>
</protein>
<evidence type="ECO:0000313" key="6">
    <source>
        <dbReference type="Proteomes" id="UP000565711"/>
    </source>
</evidence>
<evidence type="ECO:0000256" key="1">
    <source>
        <dbReference type="ARBA" id="ARBA00022729"/>
    </source>
</evidence>
<comment type="caution">
    <text evidence="5">The sequence shown here is derived from an EMBL/GenBank/DDBJ whole genome shotgun (WGS) entry which is preliminary data.</text>
</comment>
<dbReference type="RefSeq" id="WP_084473797.1">
    <property type="nucleotide sequence ID" value="NZ_JAAXOP010000002.1"/>
</dbReference>
<dbReference type="Proteomes" id="UP000565711">
    <property type="component" value="Unassembled WGS sequence"/>
</dbReference>
<feature type="domain" description="DUF4352" evidence="4">
    <location>
        <begin position="96"/>
        <end position="220"/>
    </location>
</feature>
<accession>A0A846XVF8</accession>
<feature type="compositionally biased region" description="Low complexity" evidence="2">
    <location>
        <begin position="65"/>
        <end position="80"/>
    </location>
</feature>
<feature type="compositionally biased region" description="Pro residues" evidence="2">
    <location>
        <begin position="81"/>
        <end position="95"/>
    </location>
</feature>
<proteinExistence type="predicted"/>
<gene>
    <name evidence="5" type="ORF">HGA08_05785</name>
</gene>
<evidence type="ECO:0000313" key="5">
    <source>
        <dbReference type="EMBL" id="NKY49724.1"/>
    </source>
</evidence>
<keyword evidence="1" id="KW-0732">Signal</keyword>
<organism evidence="5 6">
    <name type="scientific">Nocardia vermiculata</name>
    <dbReference type="NCBI Taxonomy" id="257274"/>
    <lineage>
        <taxon>Bacteria</taxon>
        <taxon>Bacillati</taxon>
        <taxon>Actinomycetota</taxon>
        <taxon>Actinomycetes</taxon>
        <taxon>Mycobacteriales</taxon>
        <taxon>Nocardiaceae</taxon>
        <taxon>Nocardia</taxon>
    </lineage>
</organism>
<dbReference type="Gene3D" id="2.60.40.1240">
    <property type="match status" value="1"/>
</dbReference>
<dbReference type="EMBL" id="JAAXOP010000002">
    <property type="protein sequence ID" value="NKY49724.1"/>
    <property type="molecule type" value="Genomic_DNA"/>
</dbReference>
<reference evidence="5 6" key="1">
    <citation type="submission" date="2020-04" db="EMBL/GenBank/DDBJ databases">
        <title>MicrobeNet Type strains.</title>
        <authorList>
            <person name="Nicholson A.C."/>
        </authorList>
    </citation>
    <scope>NUCLEOTIDE SEQUENCE [LARGE SCALE GENOMIC DNA]</scope>
    <source>
        <strain evidence="5 6">JCM 12354</strain>
    </source>
</reference>
<evidence type="ECO:0000256" key="2">
    <source>
        <dbReference type="SAM" id="MobiDB-lite"/>
    </source>
</evidence>
<feature type="compositionally biased region" description="Pro residues" evidence="2">
    <location>
        <begin position="1"/>
        <end position="21"/>
    </location>
</feature>
<keyword evidence="3" id="KW-0812">Transmembrane</keyword>
<sequence length="225" mass="23369">MTYQPPYPGPQYPQGPAGHPGPPKKSKTPKALLIAVIGIVAFCGIGGIIANAGDKDSEPAKHTTAAARPAVDPPAADTPAPQAPAPPPEAPPPAPGLNTPVRDGKFEFVITDVQTGLTTLGDNPYLQRTAQGAYTVVTMTVLNTSKVPYGFSPGNQDLYDTQDRKFGNDAAAAINLQADTSLYADINPGNTVTAKVVFDLPADSQPDRIVLHDSMFSGGATVSLR</sequence>
<keyword evidence="3" id="KW-1133">Transmembrane helix</keyword>
<dbReference type="AlphaFoldDB" id="A0A846XVF8"/>
<evidence type="ECO:0000259" key="4">
    <source>
        <dbReference type="Pfam" id="PF11611"/>
    </source>
</evidence>
<dbReference type="Pfam" id="PF11611">
    <property type="entry name" value="DUF4352"/>
    <property type="match status" value="1"/>
</dbReference>
<name>A0A846XVF8_9NOCA</name>